<proteinExistence type="predicted"/>
<feature type="region of interest" description="Disordered" evidence="1">
    <location>
        <begin position="167"/>
        <end position="189"/>
    </location>
</feature>
<comment type="caution">
    <text evidence="2">The sequence shown here is derived from an EMBL/GenBank/DDBJ whole genome shotgun (WGS) entry which is preliminary data.</text>
</comment>
<evidence type="ECO:0000313" key="2">
    <source>
        <dbReference type="EMBL" id="GAA2105389.1"/>
    </source>
</evidence>
<dbReference type="RefSeq" id="WP_380274124.1">
    <property type="nucleotide sequence ID" value="NZ_BAAANS010000028.1"/>
</dbReference>
<organism evidence="2 3">
    <name type="scientific">Kitasatospora saccharophila</name>
    <dbReference type="NCBI Taxonomy" id="407973"/>
    <lineage>
        <taxon>Bacteria</taxon>
        <taxon>Bacillati</taxon>
        <taxon>Actinomycetota</taxon>
        <taxon>Actinomycetes</taxon>
        <taxon>Kitasatosporales</taxon>
        <taxon>Streptomycetaceae</taxon>
        <taxon>Kitasatospora</taxon>
    </lineage>
</organism>
<keyword evidence="3" id="KW-1185">Reference proteome</keyword>
<evidence type="ECO:0000313" key="3">
    <source>
        <dbReference type="Proteomes" id="UP001500897"/>
    </source>
</evidence>
<reference evidence="2 3" key="1">
    <citation type="journal article" date="2019" name="Int. J. Syst. Evol. Microbiol.">
        <title>The Global Catalogue of Microorganisms (GCM) 10K type strain sequencing project: providing services to taxonomists for standard genome sequencing and annotation.</title>
        <authorList>
            <consortium name="The Broad Institute Genomics Platform"/>
            <consortium name="The Broad Institute Genome Sequencing Center for Infectious Disease"/>
            <person name="Wu L."/>
            <person name="Ma J."/>
        </authorList>
    </citation>
    <scope>NUCLEOTIDE SEQUENCE [LARGE SCALE GENOMIC DNA]</scope>
    <source>
        <strain evidence="2 3">JCM 14559</strain>
    </source>
</reference>
<gene>
    <name evidence="2" type="ORF">GCM10009759_42410</name>
</gene>
<evidence type="ECO:0000256" key="1">
    <source>
        <dbReference type="SAM" id="MobiDB-lite"/>
    </source>
</evidence>
<accession>A0ABN2X6P7</accession>
<sequence length="189" mass="21115">MEGDDEMPGPPEDTPESVMRRLDAIRTPSQIDEAFDRGDPYVGTAVIRLVFACEDFDVVAPRVERALRSTDFTTRERGCTAAGDAARVFGRLSPGTYRRLREMGPGSQAEYPISDVLTFVPFRELPWWFRWRKVRSAVLRFCHRRWSGLVDAGALVARPVRGLFSHPRGTRCGGGPRGSGSTRLARTTT</sequence>
<dbReference type="Proteomes" id="UP001500897">
    <property type="component" value="Unassembled WGS sequence"/>
</dbReference>
<dbReference type="EMBL" id="BAAANS010000028">
    <property type="protein sequence ID" value="GAA2105389.1"/>
    <property type="molecule type" value="Genomic_DNA"/>
</dbReference>
<protein>
    <submittedName>
        <fullName evidence="2">Uncharacterized protein</fullName>
    </submittedName>
</protein>
<name>A0ABN2X6P7_9ACTN</name>